<evidence type="ECO:0000313" key="1">
    <source>
        <dbReference type="EMBL" id="RIB05060.1"/>
    </source>
</evidence>
<accession>A0A397U459</accession>
<keyword evidence="2" id="KW-1185">Reference proteome</keyword>
<gene>
    <name evidence="1" type="ORF">C2G38_2119302</name>
</gene>
<dbReference type="InterPro" id="IPR011009">
    <property type="entry name" value="Kinase-like_dom_sf"/>
</dbReference>
<dbReference type="EMBL" id="QKWP01002056">
    <property type="protein sequence ID" value="RIB05060.1"/>
    <property type="molecule type" value="Genomic_DNA"/>
</dbReference>
<dbReference type="SUPFAM" id="SSF56112">
    <property type="entry name" value="Protein kinase-like (PK-like)"/>
    <property type="match status" value="1"/>
</dbReference>
<sequence>MNCRLSGNNFCSIWTNKKEYMKVFQYANEGNLCDYLTPNFYELIWEDKLSILIDISKDLAKIHKAGFIFNAVIFYCIKKSHVVVL</sequence>
<protein>
    <recommendedName>
        <fullName evidence="3">Protein kinase domain-containing protein</fullName>
    </recommendedName>
</protein>
<dbReference type="Proteomes" id="UP000266673">
    <property type="component" value="Unassembled WGS sequence"/>
</dbReference>
<evidence type="ECO:0008006" key="3">
    <source>
        <dbReference type="Google" id="ProtNLM"/>
    </source>
</evidence>
<reference evidence="1 2" key="1">
    <citation type="submission" date="2018-06" db="EMBL/GenBank/DDBJ databases">
        <title>Comparative genomics reveals the genomic features of Rhizophagus irregularis, R. cerebriforme, R. diaphanum and Gigaspora rosea, and their symbiotic lifestyle signature.</title>
        <authorList>
            <person name="Morin E."/>
            <person name="San Clemente H."/>
            <person name="Chen E.C.H."/>
            <person name="De La Providencia I."/>
            <person name="Hainaut M."/>
            <person name="Kuo A."/>
            <person name="Kohler A."/>
            <person name="Murat C."/>
            <person name="Tang N."/>
            <person name="Roy S."/>
            <person name="Loubradou J."/>
            <person name="Henrissat B."/>
            <person name="Grigoriev I.V."/>
            <person name="Corradi N."/>
            <person name="Roux C."/>
            <person name="Martin F.M."/>
        </authorList>
    </citation>
    <scope>NUCLEOTIDE SEQUENCE [LARGE SCALE GENOMIC DNA]</scope>
    <source>
        <strain evidence="1 2">DAOM 194757</strain>
    </source>
</reference>
<name>A0A397U459_9GLOM</name>
<proteinExistence type="predicted"/>
<evidence type="ECO:0000313" key="2">
    <source>
        <dbReference type="Proteomes" id="UP000266673"/>
    </source>
</evidence>
<comment type="caution">
    <text evidence="1">The sequence shown here is derived from an EMBL/GenBank/DDBJ whole genome shotgun (WGS) entry which is preliminary data.</text>
</comment>
<organism evidence="1 2">
    <name type="scientific">Gigaspora rosea</name>
    <dbReference type="NCBI Taxonomy" id="44941"/>
    <lineage>
        <taxon>Eukaryota</taxon>
        <taxon>Fungi</taxon>
        <taxon>Fungi incertae sedis</taxon>
        <taxon>Mucoromycota</taxon>
        <taxon>Glomeromycotina</taxon>
        <taxon>Glomeromycetes</taxon>
        <taxon>Diversisporales</taxon>
        <taxon>Gigasporaceae</taxon>
        <taxon>Gigaspora</taxon>
    </lineage>
</organism>
<dbReference type="Gene3D" id="1.10.510.10">
    <property type="entry name" value="Transferase(Phosphotransferase) domain 1"/>
    <property type="match status" value="1"/>
</dbReference>
<dbReference type="OrthoDB" id="2317884at2759"/>
<dbReference type="AlphaFoldDB" id="A0A397U459"/>